<comment type="similarity">
    <text evidence="2">Belongs to the glycosyltransferase 2 family.</text>
</comment>
<dbReference type="InterPro" id="IPR007267">
    <property type="entry name" value="GtrA_DPMS_TM"/>
</dbReference>
<dbReference type="GO" id="GO:0004582">
    <property type="term" value="F:dolichyl-phosphate beta-D-mannosyltransferase activity"/>
    <property type="evidence" value="ECO:0007669"/>
    <property type="project" value="InterPro"/>
</dbReference>
<sequence length="349" mass="39601">MEKVEAEFKKLDYKLKILVIDDYSPDGTAEVVLKLSKKYKNITLRSKKKEGLGAAYVFGMNYALAKMSPDLLVQIDADWQHNPSLLPKFIKKIEAGADFVIGSRYISGGSIPKNWGLHRKIYSVIGNLIVRFGFGALAPHDWTSGYRMMRTEVYTTVRKGLEAYSGYTFQVAFLYRVRTMGFKIAEVPLVFVDRIHGRSKIAPYDYIKNVIFYVINNSTFIKYVLVGGVGFTVQAVTFKLLNAIGLFPGLSVMIGSFFAIVTNFLGNNLWTFGHKRITGVTRLLKKFAQFFTTSIGAIVIQGVVVSAGVFLWGRALEFWYMIFAIIFLVIPYNYFIYNRFIWKTGAKKN</sequence>
<feature type="domain" description="Glycosyltransferase 2-like" evidence="9">
    <location>
        <begin position="12"/>
        <end position="153"/>
    </location>
</feature>
<dbReference type="SUPFAM" id="SSF53448">
    <property type="entry name" value="Nucleotide-diphospho-sugar transferases"/>
    <property type="match status" value="1"/>
</dbReference>
<feature type="transmembrane region" description="Helical" evidence="8">
    <location>
        <begin position="287"/>
        <end position="312"/>
    </location>
</feature>
<evidence type="ECO:0000256" key="1">
    <source>
        <dbReference type="ARBA" id="ARBA00004141"/>
    </source>
</evidence>
<comment type="caution">
    <text evidence="11">The sequence shown here is derived from an EMBL/GenBank/DDBJ whole genome shotgun (WGS) entry which is preliminary data.</text>
</comment>
<evidence type="ECO:0000313" key="12">
    <source>
        <dbReference type="Proteomes" id="UP000034543"/>
    </source>
</evidence>
<evidence type="ECO:0000256" key="3">
    <source>
        <dbReference type="ARBA" id="ARBA00022676"/>
    </source>
</evidence>
<evidence type="ECO:0000256" key="5">
    <source>
        <dbReference type="ARBA" id="ARBA00022692"/>
    </source>
</evidence>
<keyword evidence="5 8" id="KW-0812">Transmembrane</keyword>
<dbReference type="Proteomes" id="UP000034543">
    <property type="component" value="Unassembled WGS sequence"/>
</dbReference>
<organism evidence="11 12">
    <name type="scientific">Candidatus Gottesmanbacteria bacterium GW2011_GWA1_43_11</name>
    <dbReference type="NCBI Taxonomy" id="1618436"/>
    <lineage>
        <taxon>Bacteria</taxon>
        <taxon>Candidatus Gottesmaniibacteriota</taxon>
    </lineage>
</organism>
<dbReference type="PANTHER" id="PTHR43398:SF1">
    <property type="entry name" value="DOLICHOL-PHOSPHATE MANNOSYLTRANSFERASE SUBUNIT 1"/>
    <property type="match status" value="1"/>
</dbReference>
<dbReference type="AlphaFoldDB" id="A0A0G1ES45"/>
<feature type="transmembrane region" description="Helical" evidence="8">
    <location>
        <begin position="210"/>
        <end position="231"/>
    </location>
</feature>
<dbReference type="GO" id="GO:0009247">
    <property type="term" value="P:glycolipid biosynthetic process"/>
    <property type="evidence" value="ECO:0007669"/>
    <property type="project" value="TreeGrafter"/>
</dbReference>
<proteinExistence type="inferred from homology"/>
<keyword evidence="6 8" id="KW-1133">Transmembrane helix</keyword>
<evidence type="ECO:0000259" key="9">
    <source>
        <dbReference type="Pfam" id="PF00535"/>
    </source>
</evidence>
<evidence type="ECO:0000256" key="6">
    <source>
        <dbReference type="ARBA" id="ARBA00022989"/>
    </source>
</evidence>
<dbReference type="Pfam" id="PF00535">
    <property type="entry name" value="Glycos_transf_2"/>
    <property type="match status" value="1"/>
</dbReference>
<evidence type="ECO:0000313" key="11">
    <source>
        <dbReference type="EMBL" id="KKS85891.1"/>
    </source>
</evidence>
<protein>
    <submittedName>
        <fullName evidence="11">Glycosyltransferase</fullName>
    </submittedName>
</protein>
<dbReference type="InterPro" id="IPR001173">
    <property type="entry name" value="Glyco_trans_2-like"/>
</dbReference>
<accession>A0A0G1ES45</accession>
<dbReference type="GO" id="GO:0016020">
    <property type="term" value="C:membrane"/>
    <property type="evidence" value="ECO:0007669"/>
    <property type="project" value="UniProtKB-SubCell"/>
</dbReference>
<evidence type="ECO:0000259" key="10">
    <source>
        <dbReference type="Pfam" id="PF04138"/>
    </source>
</evidence>
<evidence type="ECO:0000256" key="4">
    <source>
        <dbReference type="ARBA" id="ARBA00022679"/>
    </source>
</evidence>
<name>A0A0G1ES45_9BACT</name>
<reference evidence="11 12" key="1">
    <citation type="journal article" date="2015" name="Nature">
        <title>rRNA introns, odd ribosomes, and small enigmatic genomes across a large radiation of phyla.</title>
        <authorList>
            <person name="Brown C.T."/>
            <person name="Hug L.A."/>
            <person name="Thomas B.C."/>
            <person name="Sharon I."/>
            <person name="Castelle C.J."/>
            <person name="Singh A."/>
            <person name="Wilkins M.J."/>
            <person name="Williams K.H."/>
            <person name="Banfield J.F."/>
        </authorList>
    </citation>
    <scope>NUCLEOTIDE SEQUENCE [LARGE SCALE GENOMIC DNA]</scope>
</reference>
<dbReference type="InterPro" id="IPR029044">
    <property type="entry name" value="Nucleotide-diphossugar_trans"/>
</dbReference>
<feature type="domain" description="GtrA/DPMS transmembrane" evidence="10">
    <location>
        <begin position="222"/>
        <end position="342"/>
    </location>
</feature>
<evidence type="ECO:0000256" key="2">
    <source>
        <dbReference type="ARBA" id="ARBA00006739"/>
    </source>
</evidence>
<keyword evidence="7 8" id="KW-0472">Membrane</keyword>
<dbReference type="PANTHER" id="PTHR43398">
    <property type="entry name" value="DOLICHOL-PHOSPHATE MANNOSYLTRANSFERASE SUBUNIT 1"/>
    <property type="match status" value="1"/>
</dbReference>
<keyword evidence="3" id="KW-0328">Glycosyltransferase</keyword>
<gene>
    <name evidence="11" type="ORF">UV59_C0004G0039</name>
</gene>
<comment type="subcellular location">
    <subcellularLocation>
        <location evidence="1">Membrane</location>
        <topology evidence="1">Multi-pass membrane protein</topology>
    </subcellularLocation>
</comment>
<evidence type="ECO:0000256" key="8">
    <source>
        <dbReference type="SAM" id="Phobius"/>
    </source>
</evidence>
<dbReference type="Pfam" id="PF04138">
    <property type="entry name" value="GtrA_DPMS_TM"/>
    <property type="match status" value="1"/>
</dbReference>
<feature type="transmembrane region" description="Helical" evidence="8">
    <location>
        <begin position="318"/>
        <end position="337"/>
    </location>
</feature>
<dbReference type="EMBL" id="LCFB01000004">
    <property type="protein sequence ID" value="KKS85891.1"/>
    <property type="molecule type" value="Genomic_DNA"/>
</dbReference>
<dbReference type="STRING" id="1618436.UV59_C0004G0039"/>
<dbReference type="InterPro" id="IPR039528">
    <property type="entry name" value="DPM1-like"/>
</dbReference>
<keyword evidence="4 11" id="KW-0808">Transferase</keyword>
<evidence type="ECO:0000256" key="7">
    <source>
        <dbReference type="ARBA" id="ARBA00023136"/>
    </source>
</evidence>
<dbReference type="Gene3D" id="3.90.550.10">
    <property type="entry name" value="Spore Coat Polysaccharide Biosynthesis Protein SpsA, Chain A"/>
    <property type="match status" value="1"/>
</dbReference>
<dbReference type="GO" id="GO:0000271">
    <property type="term" value="P:polysaccharide biosynthetic process"/>
    <property type="evidence" value="ECO:0007669"/>
    <property type="project" value="InterPro"/>
</dbReference>
<feature type="transmembrane region" description="Helical" evidence="8">
    <location>
        <begin position="243"/>
        <end position="266"/>
    </location>
</feature>